<dbReference type="Proteomes" id="UP000713880">
    <property type="component" value="Unassembled WGS sequence"/>
</dbReference>
<dbReference type="InterPro" id="IPR025948">
    <property type="entry name" value="HTH-like_dom"/>
</dbReference>
<evidence type="ECO:0000313" key="3">
    <source>
        <dbReference type="Proteomes" id="UP000713880"/>
    </source>
</evidence>
<gene>
    <name evidence="2" type="ORF">H6A13_12750</name>
</gene>
<dbReference type="RefSeq" id="WP_204909914.1">
    <property type="nucleotide sequence ID" value="NZ_JACJLV010000086.1"/>
</dbReference>
<evidence type="ECO:0000313" key="2">
    <source>
        <dbReference type="EMBL" id="MBM6827946.1"/>
    </source>
</evidence>
<reference evidence="2" key="2">
    <citation type="journal article" date="2021" name="Sci. Rep.">
        <title>The distribution of antibiotic resistance genes in chicken gut microbiota commensals.</title>
        <authorList>
            <person name="Juricova H."/>
            <person name="Matiasovicova J."/>
            <person name="Kubasova T."/>
            <person name="Cejkova D."/>
            <person name="Rychlik I."/>
        </authorList>
    </citation>
    <scope>NUCLEOTIDE SEQUENCE</scope>
    <source>
        <strain evidence="2">An420c</strain>
    </source>
</reference>
<keyword evidence="3" id="KW-1185">Reference proteome</keyword>
<name>A0A938X4X3_9CLOT</name>
<proteinExistence type="predicted"/>
<sequence>MKKRCSSAAEKHLGAVKEKILKIYEDFHQNYSAPKITRELWKSGKKISLKTVANYIRQMGIKAQWVKPYTQPTIDSDFSKELIILDYNLPVSLLAGFNALNNIPMLHFVEIILHTVNFPAQFSYYFFLSDIVLLFDCRQYGFIFFRHPNLDGNSDSFSAPRVVSSSASSVLR</sequence>
<dbReference type="Pfam" id="PF13276">
    <property type="entry name" value="HTH_21"/>
    <property type="match status" value="1"/>
</dbReference>
<accession>A0A938X4X3</accession>
<dbReference type="EMBL" id="JACJLV010000086">
    <property type="protein sequence ID" value="MBM6827946.1"/>
    <property type="molecule type" value="Genomic_DNA"/>
</dbReference>
<evidence type="ECO:0000259" key="1">
    <source>
        <dbReference type="Pfam" id="PF13276"/>
    </source>
</evidence>
<protein>
    <submittedName>
        <fullName evidence="2">Transposase</fullName>
    </submittedName>
</protein>
<reference evidence="2" key="1">
    <citation type="submission" date="2020-08" db="EMBL/GenBank/DDBJ databases">
        <authorList>
            <person name="Cejkova D."/>
            <person name="Kubasova T."/>
            <person name="Jahodarova E."/>
            <person name="Rychlik I."/>
        </authorList>
    </citation>
    <scope>NUCLEOTIDE SEQUENCE</scope>
    <source>
        <strain evidence="2">An420c</strain>
    </source>
</reference>
<comment type="caution">
    <text evidence="2">The sequence shown here is derived from an EMBL/GenBank/DDBJ whole genome shotgun (WGS) entry which is preliminary data.</text>
</comment>
<feature type="domain" description="HTH-like" evidence="1">
    <location>
        <begin position="16"/>
        <end position="69"/>
    </location>
</feature>
<dbReference type="AlphaFoldDB" id="A0A938X4X3"/>
<organism evidence="2 3">
    <name type="scientific">Mordavella massiliensis</name>
    <dbReference type="NCBI Taxonomy" id="1871024"/>
    <lineage>
        <taxon>Bacteria</taxon>
        <taxon>Bacillati</taxon>
        <taxon>Bacillota</taxon>
        <taxon>Clostridia</taxon>
        <taxon>Eubacteriales</taxon>
        <taxon>Clostridiaceae</taxon>
        <taxon>Mordavella</taxon>
    </lineage>
</organism>